<dbReference type="SMART" id="SM00419">
    <property type="entry name" value="HTH_CRP"/>
    <property type="match status" value="1"/>
</dbReference>
<dbReference type="InterPro" id="IPR012318">
    <property type="entry name" value="HTH_CRP"/>
</dbReference>
<dbReference type="InterPro" id="IPR018490">
    <property type="entry name" value="cNMP-bd_dom_sf"/>
</dbReference>
<comment type="caution">
    <text evidence="6">The sequence shown here is derived from an EMBL/GenBank/DDBJ whole genome shotgun (WGS) entry which is preliminary data.</text>
</comment>
<dbReference type="GO" id="GO:0003677">
    <property type="term" value="F:DNA binding"/>
    <property type="evidence" value="ECO:0007669"/>
    <property type="project" value="UniProtKB-KW"/>
</dbReference>
<dbReference type="Gene3D" id="1.10.10.10">
    <property type="entry name" value="Winged helix-like DNA-binding domain superfamily/Winged helix DNA-binding domain"/>
    <property type="match status" value="1"/>
</dbReference>
<protein>
    <submittedName>
        <fullName evidence="6">Crp/Fnr family transcriptional regulator</fullName>
    </submittedName>
</protein>
<evidence type="ECO:0000256" key="1">
    <source>
        <dbReference type="ARBA" id="ARBA00023015"/>
    </source>
</evidence>
<dbReference type="InterPro" id="IPR036388">
    <property type="entry name" value="WH-like_DNA-bd_sf"/>
</dbReference>
<dbReference type="Pfam" id="PF00027">
    <property type="entry name" value="cNMP_binding"/>
    <property type="match status" value="1"/>
</dbReference>
<evidence type="ECO:0000259" key="5">
    <source>
        <dbReference type="PROSITE" id="PS51063"/>
    </source>
</evidence>
<keyword evidence="3" id="KW-0804">Transcription</keyword>
<dbReference type="Proteomes" id="UP000285961">
    <property type="component" value="Unassembled WGS sequence"/>
</dbReference>
<dbReference type="SUPFAM" id="SSF51206">
    <property type="entry name" value="cAMP-binding domain-like"/>
    <property type="match status" value="1"/>
</dbReference>
<keyword evidence="2" id="KW-0238">DNA-binding</keyword>
<dbReference type="GO" id="GO:0005829">
    <property type="term" value="C:cytosol"/>
    <property type="evidence" value="ECO:0007669"/>
    <property type="project" value="TreeGrafter"/>
</dbReference>
<dbReference type="SUPFAM" id="SSF46785">
    <property type="entry name" value="Winged helix' DNA-binding domain"/>
    <property type="match status" value="1"/>
</dbReference>
<proteinExistence type="predicted"/>
<dbReference type="CDD" id="cd00038">
    <property type="entry name" value="CAP_ED"/>
    <property type="match status" value="1"/>
</dbReference>
<accession>A0A419F603</accession>
<dbReference type="PROSITE" id="PS51063">
    <property type="entry name" value="HTH_CRP_2"/>
    <property type="match status" value="1"/>
</dbReference>
<feature type="domain" description="HTH crp-type" evidence="5">
    <location>
        <begin position="182"/>
        <end position="256"/>
    </location>
</feature>
<dbReference type="Pfam" id="PF13545">
    <property type="entry name" value="HTH_Crp_2"/>
    <property type="match status" value="1"/>
</dbReference>
<evidence type="ECO:0000259" key="4">
    <source>
        <dbReference type="PROSITE" id="PS50042"/>
    </source>
</evidence>
<organism evidence="6 7">
    <name type="scientific">Candidatus Abyssobacteria bacterium SURF_17</name>
    <dbReference type="NCBI Taxonomy" id="2093361"/>
    <lineage>
        <taxon>Bacteria</taxon>
        <taxon>Pseudomonadati</taxon>
        <taxon>Candidatus Hydrogenedentota</taxon>
        <taxon>Candidatus Abyssobacteria</taxon>
    </lineage>
</organism>
<dbReference type="AlphaFoldDB" id="A0A419F603"/>
<dbReference type="Gene3D" id="2.60.120.10">
    <property type="entry name" value="Jelly Rolls"/>
    <property type="match status" value="1"/>
</dbReference>
<dbReference type="SMART" id="SM00100">
    <property type="entry name" value="cNMP"/>
    <property type="match status" value="1"/>
</dbReference>
<dbReference type="PROSITE" id="PS50042">
    <property type="entry name" value="CNMP_BINDING_3"/>
    <property type="match status" value="1"/>
</dbReference>
<dbReference type="PANTHER" id="PTHR24567">
    <property type="entry name" value="CRP FAMILY TRANSCRIPTIONAL REGULATORY PROTEIN"/>
    <property type="match status" value="1"/>
</dbReference>
<dbReference type="InterPro" id="IPR014710">
    <property type="entry name" value="RmlC-like_jellyroll"/>
</dbReference>
<reference evidence="6 7" key="1">
    <citation type="journal article" date="2017" name="ISME J.">
        <title>Energy and carbon metabolisms in a deep terrestrial subsurface fluid microbial community.</title>
        <authorList>
            <person name="Momper L."/>
            <person name="Jungbluth S.P."/>
            <person name="Lee M.D."/>
            <person name="Amend J.P."/>
        </authorList>
    </citation>
    <scope>NUCLEOTIDE SEQUENCE [LARGE SCALE GENOMIC DNA]</scope>
    <source>
        <strain evidence="6">SURF_17</strain>
    </source>
</reference>
<gene>
    <name evidence="6" type="ORF">C4532_03435</name>
</gene>
<dbReference type="InterPro" id="IPR000595">
    <property type="entry name" value="cNMP-bd_dom"/>
</dbReference>
<dbReference type="PANTHER" id="PTHR24567:SF74">
    <property type="entry name" value="HTH-TYPE TRANSCRIPTIONAL REGULATOR ARCR"/>
    <property type="match status" value="1"/>
</dbReference>
<evidence type="ECO:0000256" key="2">
    <source>
        <dbReference type="ARBA" id="ARBA00023125"/>
    </source>
</evidence>
<sequence length="268" mass="30201">MSSKPSRRSATFFKHKRCDSSLWKPYPTRREPRIMDPKKINLLRKVDVFRALSDQELRQIAPLVSFHSFSAKQVIYMPSDPRARLYAILTGRVKLTQVSPEGKELVLCVLGEGDVFGELCLFDEGPHSTLAAALEDSEIITIKCSDLAKFMAEEPALVTALGKHVGERIRTLERKLSDLVFKDVAQRLASLLVGLAEDHGEKNDAGDYVVEMKITHQDLAGLIGSTRETTTTTLNQFREKGLIDFQRGRIIVRNIPDLKEQADRHSKE</sequence>
<evidence type="ECO:0000256" key="3">
    <source>
        <dbReference type="ARBA" id="ARBA00023163"/>
    </source>
</evidence>
<keyword evidence="1" id="KW-0805">Transcription regulation</keyword>
<dbReference type="InterPro" id="IPR036390">
    <property type="entry name" value="WH_DNA-bd_sf"/>
</dbReference>
<dbReference type="GO" id="GO:0003700">
    <property type="term" value="F:DNA-binding transcription factor activity"/>
    <property type="evidence" value="ECO:0007669"/>
    <property type="project" value="TreeGrafter"/>
</dbReference>
<feature type="domain" description="Cyclic nucleotide-binding" evidence="4">
    <location>
        <begin position="48"/>
        <end position="151"/>
    </location>
</feature>
<dbReference type="InterPro" id="IPR050397">
    <property type="entry name" value="Env_Response_Regulators"/>
</dbReference>
<dbReference type="EMBL" id="QZKI01000022">
    <property type="protein sequence ID" value="RJP73889.1"/>
    <property type="molecule type" value="Genomic_DNA"/>
</dbReference>
<evidence type="ECO:0000313" key="7">
    <source>
        <dbReference type="Proteomes" id="UP000285961"/>
    </source>
</evidence>
<dbReference type="PRINTS" id="PR00034">
    <property type="entry name" value="HTHCRP"/>
</dbReference>
<name>A0A419F603_9BACT</name>
<evidence type="ECO:0000313" key="6">
    <source>
        <dbReference type="EMBL" id="RJP73889.1"/>
    </source>
</evidence>